<dbReference type="AlphaFoldDB" id="A0A380H5D4"/>
<dbReference type="GeneID" id="63936110"/>
<organism evidence="2 3">
    <name type="scientific">Staphylococcus saccharolyticus</name>
    <dbReference type="NCBI Taxonomy" id="33028"/>
    <lineage>
        <taxon>Bacteria</taxon>
        <taxon>Bacillati</taxon>
        <taxon>Bacillota</taxon>
        <taxon>Bacilli</taxon>
        <taxon>Bacillales</taxon>
        <taxon>Staphylococcaceae</taxon>
        <taxon>Staphylococcus</taxon>
    </lineage>
</organism>
<gene>
    <name evidence="2" type="ORF">NCTC11807_01910</name>
</gene>
<evidence type="ECO:0000313" key="2">
    <source>
        <dbReference type="EMBL" id="SUM72462.1"/>
    </source>
</evidence>
<dbReference type="RefSeq" id="WP_115313579.1">
    <property type="nucleotide sequence ID" value="NZ_CP066042.1"/>
</dbReference>
<reference evidence="2 3" key="1">
    <citation type="submission" date="2018-06" db="EMBL/GenBank/DDBJ databases">
        <authorList>
            <consortium name="Pathogen Informatics"/>
            <person name="Doyle S."/>
        </authorList>
    </citation>
    <scope>NUCLEOTIDE SEQUENCE [LARGE SCALE GENOMIC DNA]</scope>
    <source>
        <strain evidence="2 3">NCTC11807</strain>
    </source>
</reference>
<feature type="region of interest" description="Disordered" evidence="1">
    <location>
        <begin position="1"/>
        <end position="54"/>
    </location>
</feature>
<evidence type="ECO:0000256" key="1">
    <source>
        <dbReference type="SAM" id="MobiDB-lite"/>
    </source>
</evidence>
<accession>A0A380H5D4</accession>
<feature type="compositionally biased region" description="Basic and acidic residues" evidence="1">
    <location>
        <begin position="28"/>
        <end position="54"/>
    </location>
</feature>
<name>A0A380H5D4_9STAP</name>
<sequence>MEDDGNHKATEPEKVNNTSEDTFVQNKEQTDKPDTQSNADKADKDEKEKKSKVNRIEVTVPTFDKKRKCKSIT</sequence>
<evidence type="ECO:0000313" key="3">
    <source>
        <dbReference type="Proteomes" id="UP000255425"/>
    </source>
</evidence>
<feature type="compositionally biased region" description="Polar residues" evidence="1">
    <location>
        <begin position="15"/>
        <end position="27"/>
    </location>
</feature>
<dbReference type="Proteomes" id="UP000255425">
    <property type="component" value="Unassembled WGS sequence"/>
</dbReference>
<protein>
    <submittedName>
        <fullName evidence="2">Uncharacterized protein</fullName>
    </submittedName>
</protein>
<keyword evidence="3" id="KW-1185">Reference proteome</keyword>
<dbReference type="EMBL" id="UHDZ01000001">
    <property type="protein sequence ID" value="SUM72462.1"/>
    <property type="molecule type" value="Genomic_DNA"/>
</dbReference>
<feature type="compositionally biased region" description="Basic and acidic residues" evidence="1">
    <location>
        <begin position="1"/>
        <end position="14"/>
    </location>
</feature>
<proteinExistence type="predicted"/>